<comment type="caution">
    <text evidence="7">The sequence shown here is derived from an EMBL/GenBank/DDBJ whole genome shotgun (WGS) entry which is preliminary data.</text>
</comment>
<dbReference type="GO" id="GO:0016020">
    <property type="term" value="C:membrane"/>
    <property type="evidence" value="ECO:0007669"/>
    <property type="project" value="UniProtKB-SubCell"/>
</dbReference>
<evidence type="ECO:0000256" key="6">
    <source>
        <dbReference type="SAM" id="Phobius"/>
    </source>
</evidence>
<evidence type="ECO:0000256" key="3">
    <source>
        <dbReference type="ARBA" id="ARBA00022989"/>
    </source>
</evidence>
<gene>
    <name evidence="7" type="ORF">Q8A67_005113</name>
</gene>
<protein>
    <recommendedName>
        <fullName evidence="9">Tetraspanin</fullName>
    </recommendedName>
</protein>
<feature type="transmembrane region" description="Helical" evidence="6">
    <location>
        <begin position="197"/>
        <end position="220"/>
    </location>
</feature>
<dbReference type="Proteomes" id="UP001187343">
    <property type="component" value="Unassembled WGS sequence"/>
</dbReference>
<dbReference type="Pfam" id="PF00335">
    <property type="entry name" value="Tetraspanin"/>
    <property type="match status" value="1"/>
</dbReference>
<organism evidence="7 8">
    <name type="scientific">Cirrhinus molitorella</name>
    <name type="common">mud carp</name>
    <dbReference type="NCBI Taxonomy" id="172907"/>
    <lineage>
        <taxon>Eukaryota</taxon>
        <taxon>Metazoa</taxon>
        <taxon>Chordata</taxon>
        <taxon>Craniata</taxon>
        <taxon>Vertebrata</taxon>
        <taxon>Euteleostomi</taxon>
        <taxon>Actinopterygii</taxon>
        <taxon>Neopterygii</taxon>
        <taxon>Teleostei</taxon>
        <taxon>Ostariophysi</taxon>
        <taxon>Cypriniformes</taxon>
        <taxon>Cyprinidae</taxon>
        <taxon>Labeoninae</taxon>
        <taxon>Labeonini</taxon>
        <taxon>Cirrhinus</taxon>
    </lineage>
</organism>
<accession>A0AA88PZF4</accession>
<keyword evidence="2 6" id="KW-0812">Transmembrane</keyword>
<dbReference type="SUPFAM" id="SSF48652">
    <property type="entry name" value="Tetraspanin"/>
    <property type="match status" value="1"/>
</dbReference>
<name>A0AA88PZF4_9TELE</name>
<reference evidence="7" key="1">
    <citation type="submission" date="2023-08" db="EMBL/GenBank/DDBJ databases">
        <title>Chromosome-level Genome Assembly of mud carp (Cirrhinus molitorella).</title>
        <authorList>
            <person name="Liu H."/>
        </authorList>
    </citation>
    <scope>NUCLEOTIDE SEQUENCE</scope>
    <source>
        <strain evidence="7">Prfri</strain>
        <tissue evidence="7">Muscle</tissue>
    </source>
</reference>
<dbReference type="AlphaFoldDB" id="A0AA88PZF4"/>
<evidence type="ECO:0000256" key="2">
    <source>
        <dbReference type="ARBA" id="ARBA00022692"/>
    </source>
</evidence>
<feature type="transmembrane region" description="Helical" evidence="6">
    <location>
        <begin position="120"/>
        <end position="141"/>
    </location>
</feature>
<dbReference type="PRINTS" id="PR00259">
    <property type="entry name" value="TMFOUR"/>
</dbReference>
<dbReference type="Gene3D" id="1.10.1450.10">
    <property type="entry name" value="Tetraspanin"/>
    <property type="match status" value="1"/>
</dbReference>
<dbReference type="PANTHER" id="PTHR19282">
    <property type="entry name" value="TETRASPANIN"/>
    <property type="match status" value="1"/>
</dbReference>
<dbReference type="InterPro" id="IPR008952">
    <property type="entry name" value="Tetraspanin_EC2_sf"/>
</dbReference>
<feature type="transmembrane region" description="Helical" evidence="6">
    <location>
        <begin position="171"/>
        <end position="190"/>
    </location>
</feature>
<dbReference type="EMBL" id="JAUYZG010000004">
    <property type="protein sequence ID" value="KAK2909276.1"/>
    <property type="molecule type" value="Genomic_DNA"/>
</dbReference>
<evidence type="ECO:0000256" key="5">
    <source>
        <dbReference type="SAM" id="MobiDB-lite"/>
    </source>
</evidence>
<evidence type="ECO:0008006" key="9">
    <source>
        <dbReference type="Google" id="ProtNLM"/>
    </source>
</evidence>
<feature type="region of interest" description="Disordered" evidence="5">
    <location>
        <begin position="83"/>
        <end position="106"/>
    </location>
</feature>
<keyword evidence="8" id="KW-1185">Reference proteome</keyword>
<feature type="transmembrane region" description="Helical" evidence="6">
    <location>
        <begin position="320"/>
        <end position="340"/>
    </location>
</feature>
<evidence type="ECO:0000313" key="8">
    <source>
        <dbReference type="Proteomes" id="UP001187343"/>
    </source>
</evidence>
<comment type="subcellular location">
    <subcellularLocation>
        <location evidence="1">Membrane</location>
        <topology evidence="1">Multi-pass membrane protein</topology>
    </subcellularLocation>
</comment>
<proteinExistence type="predicted"/>
<sequence>MNPRPHKGGSGQNFQEWSKSTSLPESFFTLKRFDTSTDPIDVSIAFCFQFFEASAKDNINVKQVFERLVNIICDKMNESLDGDPSMLTNHKGPSLQDTPPDAQSGCGYKQQQQVTRSLKLVSALYSFLALGGGGSAGFGIWSQITKKPSEVLKIVDDATLNMILSLEGPTLIALGCILTLMSLIGFFGTLKRKSWMILVFFIVVLIIFIIQVIAAVFILLPNSVKENALSSLGGKLVQNLQDNYKQGSKIKTIWDETMNKLKCCGYKGYDDFILNTNYSYPAQCCGEDLKLNCTIKNAAEKKVKGCIHVLLDENIPLSGALAFLIGILEIIALVVSLNVYRCLRRLPDLPGPL</sequence>
<keyword evidence="3 6" id="KW-1133">Transmembrane helix</keyword>
<evidence type="ECO:0000256" key="1">
    <source>
        <dbReference type="ARBA" id="ARBA00004141"/>
    </source>
</evidence>
<dbReference type="InterPro" id="IPR018499">
    <property type="entry name" value="Tetraspanin/Peripherin"/>
</dbReference>
<evidence type="ECO:0000313" key="7">
    <source>
        <dbReference type="EMBL" id="KAK2909276.1"/>
    </source>
</evidence>
<keyword evidence="4 6" id="KW-0472">Membrane</keyword>
<evidence type="ECO:0000256" key="4">
    <source>
        <dbReference type="ARBA" id="ARBA00023136"/>
    </source>
</evidence>